<keyword evidence="12 13" id="KW-0472">Membrane</keyword>
<evidence type="ECO:0000256" key="1">
    <source>
        <dbReference type="ARBA" id="ARBA00001947"/>
    </source>
</evidence>
<keyword evidence="5" id="KW-0645">Protease</keyword>
<dbReference type="GO" id="GO:0046872">
    <property type="term" value="F:metal ion binding"/>
    <property type="evidence" value="ECO:0007669"/>
    <property type="project" value="UniProtKB-KW"/>
</dbReference>
<dbReference type="STRING" id="410332.SAMN04488550_3960"/>
<dbReference type="GO" id="GO:0008237">
    <property type="term" value="F:metallopeptidase activity"/>
    <property type="evidence" value="ECO:0007669"/>
    <property type="project" value="UniProtKB-KW"/>
</dbReference>
<keyword evidence="9" id="KW-0862">Zinc</keyword>
<feature type="transmembrane region" description="Helical" evidence="13">
    <location>
        <begin position="15"/>
        <end position="33"/>
    </location>
</feature>
<keyword evidence="6 13" id="KW-0812">Transmembrane</keyword>
<feature type="domain" description="Peptidase M50" evidence="14">
    <location>
        <begin position="56"/>
        <end position="152"/>
    </location>
</feature>
<protein>
    <submittedName>
        <fullName evidence="15">Peptidase M50 family protein</fullName>
    </submittedName>
</protein>
<keyword evidence="4" id="KW-1003">Cell membrane</keyword>
<evidence type="ECO:0000313" key="15">
    <source>
        <dbReference type="EMBL" id="GAC80486.1"/>
    </source>
</evidence>
<comment type="subcellular location">
    <subcellularLocation>
        <location evidence="2">Cell membrane</location>
        <topology evidence="2">Multi-pass membrane protein</topology>
    </subcellularLocation>
</comment>
<dbReference type="Pfam" id="PF02163">
    <property type="entry name" value="Peptidase_M50"/>
    <property type="match status" value="1"/>
</dbReference>
<keyword evidence="11" id="KW-0482">Metalloprotease</keyword>
<evidence type="ECO:0000256" key="5">
    <source>
        <dbReference type="ARBA" id="ARBA00022670"/>
    </source>
</evidence>
<evidence type="ECO:0000256" key="12">
    <source>
        <dbReference type="ARBA" id="ARBA00023136"/>
    </source>
</evidence>
<dbReference type="PANTHER" id="PTHR35864">
    <property type="entry name" value="ZINC METALLOPROTEASE MJ0611-RELATED"/>
    <property type="match status" value="1"/>
</dbReference>
<dbReference type="CDD" id="cd06158">
    <property type="entry name" value="S2P-M50_like_1"/>
    <property type="match status" value="1"/>
</dbReference>
<gene>
    <name evidence="15" type="ORF">GM1_018_00490</name>
</gene>
<dbReference type="GO" id="GO:0005886">
    <property type="term" value="C:plasma membrane"/>
    <property type="evidence" value="ECO:0007669"/>
    <property type="project" value="UniProtKB-SubCell"/>
</dbReference>
<dbReference type="Proteomes" id="UP000035009">
    <property type="component" value="Unassembled WGS sequence"/>
</dbReference>
<dbReference type="EMBL" id="BAOP01000018">
    <property type="protein sequence ID" value="GAC80486.1"/>
    <property type="molecule type" value="Genomic_DNA"/>
</dbReference>
<feature type="transmembrane region" description="Helical" evidence="13">
    <location>
        <begin position="166"/>
        <end position="187"/>
    </location>
</feature>
<keyword evidence="16" id="KW-1185">Reference proteome</keyword>
<dbReference type="InterPro" id="IPR044537">
    <property type="entry name" value="Rip2-like"/>
</dbReference>
<comment type="cofactor">
    <cofactor evidence="1">
        <name>Zn(2+)</name>
        <dbReference type="ChEBI" id="CHEBI:29105"/>
    </cofactor>
</comment>
<evidence type="ECO:0000256" key="6">
    <source>
        <dbReference type="ARBA" id="ARBA00022692"/>
    </source>
</evidence>
<accession>M3TG90</accession>
<name>M3TG90_GORML</name>
<dbReference type="PANTHER" id="PTHR35864:SF1">
    <property type="entry name" value="ZINC METALLOPROTEASE YWHC-RELATED"/>
    <property type="match status" value="1"/>
</dbReference>
<keyword evidence="10 13" id="KW-1133">Transmembrane helix</keyword>
<evidence type="ECO:0000256" key="3">
    <source>
        <dbReference type="ARBA" id="ARBA00007931"/>
    </source>
</evidence>
<dbReference type="InterPro" id="IPR008915">
    <property type="entry name" value="Peptidase_M50"/>
</dbReference>
<dbReference type="RefSeq" id="WP_008379542.1">
    <property type="nucleotide sequence ID" value="NZ_BAOP01000018.1"/>
</dbReference>
<feature type="transmembrane region" description="Helical" evidence="13">
    <location>
        <begin position="40"/>
        <end position="61"/>
    </location>
</feature>
<feature type="transmembrane region" description="Helical" evidence="13">
    <location>
        <begin position="98"/>
        <end position="120"/>
    </location>
</feature>
<sequence length="261" mass="27856">MTTPTAAALKSVRPGPVFLGLCAAFGVGVYLLIDSGKDDTATATVGTVLVVLSGWVISLSLHEFAHAFTAFRFGDRSAELRGYLTLNPLKYTHPAMSIGFPLLIIALGGIGFPGGAVYVNEAGFTPEQRTKVSLAGPAANLILGLVLCAALIGLAPGDDLAGLNLYSALALLTFLQFTAVLLNMLPVPGLDGFGAIEPYLSYETRRSVAKVAPFGFLIVFVLLYIPVLNRTFFNIVYTVMDTFGIDSAFISYGWALFEFWR</sequence>
<evidence type="ECO:0000256" key="2">
    <source>
        <dbReference type="ARBA" id="ARBA00004651"/>
    </source>
</evidence>
<proteinExistence type="inferred from homology"/>
<feature type="transmembrane region" description="Helical" evidence="13">
    <location>
        <begin position="208"/>
        <end position="229"/>
    </location>
</feature>
<evidence type="ECO:0000313" key="16">
    <source>
        <dbReference type="Proteomes" id="UP000035009"/>
    </source>
</evidence>
<dbReference type="eggNOG" id="COG1994">
    <property type="taxonomic scope" value="Bacteria"/>
</dbReference>
<dbReference type="AlphaFoldDB" id="M3TG90"/>
<comment type="similarity">
    <text evidence="3">Belongs to the peptidase M50B family.</text>
</comment>
<evidence type="ECO:0000256" key="8">
    <source>
        <dbReference type="ARBA" id="ARBA00022801"/>
    </source>
</evidence>
<evidence type="ECO:0000256" key="9">
    <source>
        <dbReference type="ARBA" id="ARBA00022833"/>
    </source>
</evidence>
<dbReference type="OrthoDB" id="9800627at2"/>
<keyword evidence="8" id="KW-0378">Hydrolase</keyword>
<feature type="transmembrane region" description="Helical" evidence="13">
    <location>
        <begin position="132"/>
        <end position="154"/>
    </location>
</feature>
<feature type="transmembrane region" description="Helical" evidence="13">
    <location>
        <begin position="235"/>
        <end position="257"/>
    </location>
</feature>
<organism evidence="15 16">
    <name type="scientific">Gordonia malaquae NBRC 108250</name>
    <dbReference type="NCBI Taxonomy" id="1223542"/>
    <lineage>
        <taxon>Bacteria</taxon>
        <taxon>Bacillati</taxon>
        <taxon>Actinomycetota</taxon>
        <taxon>Actinomycetes</taxon>
        <taxon>Mycobacteriales</taxon>
        <taxon>Gordoniaceae</taxon>
        <taxon>Gordonia</taxon>
    </lineage>
</organism>
<evidence type="ECO:0000256" key="13">
    <source>
        <dbReference type="SAM" id="Phobius"/>
    </source>
</evidence>
<dbReference type="InterPro" id="IPR052348">
    <property type="entry name" value="Metallopeptidase_M50B"/>
</dbReference>
<evidence type="ECO:0000256" key="4">
    <source>
        <dbReference type="ARBA" id="ARBA00022475"/>
    </source>
</evidence>
<evidence type="ECO:0000256" key="10">
    <source>
        <dbReference type="ARBA" id="ARBA00022989"/>
    </source>
</evidence>
<keyword evidence="7" id="KW-0479">Metal-binding</keyword>
<evidence type="ECO:0000256" key="7">
    <source>
        <dbReference type="ARBA" id="ARBA00022723"/>
    </source>
</evidence>
<dbReference type="GO" id="GO:0006508">
    <property type="term" value="P:proteolysis"/>
    <property type="evidence" value="ECO:0007669"/>
    <property type="project" value="UniProtKB-KW"/>
</dbReference>
<evidence type="ECO:0000259" key="14">
    <source>
        <dbReference type="Pfam" id="PF02163"/>
    </source>
</evidence>
<evidence type="ECO:0000256" key="11">
    <source>
        <dbReference type="ARBA" id="ARBA00023049"/>
    </source>
</evidence>
<reference evidence="15 16" key="1">
    <citation type="submission" date="2013-02" db="EMBL/GenBank/DDBJ databases">
        <title>Whole genome shotgun sequence of Gordonia malaquae NBRC 108250.</title>
        <authorList>
            <person name="Yoshida I."/>
            <person name="Hosoyama A."/>
            <person name="Tsuchikane K."/>
            <person name="Ando Y."/>
            <person name="Baba S."/>
            <person name="Ohji S."/>
            <person name="Hamada M."/>
            <person name="Tamura T."/>
            <person name="Yamazoe A."/>
            <person name="Yamazaki S."/>
            <person name="Fujita N."/>
        </authorList>
    </citation>
    <scope>NUCLEOTIDE SEQUENCE [LARGE SCALE GENOMIC DNA]</scope>
    <source>
        <strain evidence="15 16">NBRC 108250</strain>
    </source>
</reference>
<comment type="caution">
    <text evidence="15">The sequence shown here is derived from an EMBL/GenBank/DDBJ whole genome shotgun (WGS) entry which is preliminary data.</text>
</comment>